<comment type="caution">
    <text evidence="2">The sequence shown here is derived from an EMBL/GenBank/DDBJ whole genome shotgun (WGS) entry which is preliminary data.</text>
</comment>
<accession>A0ABV2N5R3</accession>
<feature type="domain" description="VOC" evidence="1">
    <location>
        <begin position="16"/>
        <end position="141"/>
    </location>
</feature>
<evidence type="ECO:0000313" key="3">
    <source>
        <dbReference type="Proteomes" id="UP001549076"/>
    </source>
</evidence>
<reference evidence="2 3" key="1">
    <citation type="submission" date="2024-06" db="EMBL/GenBank/DDBJ databases">
        <title>Genomic Encyclopedia of Type Strains, Phase IV (KMG-IV): sequencing the most valuable type-strain genomes for metagenomic binning, comparative biology and taxonomic classification.</title>
        <authorList>
            <person name="Goeker M."/>
        </authorList>
    </citation>
    <scope>NUCLEOTIDE SEQUENCE [LARGE SCALE GENOMIC DNA]</scope>
    <source>
        <strain evidence="2 3">DSM 27865</strain>
    </source>
</reference>
<dbReference type="RefSeq" id="WP_354198651.1">
    <property type="nucleotide sequence ID" value="NZ_JBEPML010000021.1"/>
</dbReference>
<evidence type="ECO:0000259" key="1">
    <source>
        <dbReference type="PROSITE" id="PS51819"/>
    </source>
</evidence>
<sequence>MTNADAKPQAPPMPKPLGGLTPYLQLDGALKAAAFYEKAFGAEQVFAVPPDEQGRTMHVHLYVNGSSLMLCDAYPEHGHPHQPIQACTMQLHLTADTIDSWWQRAVDAGCEVVMPLDVMFWGDRWGSLRDPFGVDWAMNAPVNQ</sequence>
<proteinExistence type="predicted"/>
<gene>
    <name evidence="2" type="ORF">ABID37_004394</name>
</gene>
<organism evidence="2 3">
    <name type="scientific">Aquamicrobium terrae</name>
    <dbReference type="NCBI Taxonomy" id="1324945"/>
    <lineage>
        <taxon>Bacteria</taxon>
        <taxon>Pseudomonadati</taxon>
        <taxon>Pseudomonadota</taxon>
        <taxon>Alphaproteobacteria</taxon>
        <taxon>Hyphomicrobiales</taxon>
        <taxon>Phyllobacteriaceae</taxon>
        <taxon>Aquamicrobium</taxon>
    </lineage>
</organism>
<keyword evidence="3" id="KW-1185">Reference proteome</keyword>
<dbReference type="SUPFAM" id="SSF54593">
    <property type="entry name" value="Glyoxalase/Bleomycin resistance protein/Dihydroxybiphenyl dioxygenase"/>
    <property type="match status" value="1"/>
</dbReference>
<dbReference type="InterPro" id="IPR029068">
    <property type="entry name" value="Glyas_Bleomycin-R_OHBP_Dase"/>
</dbReference>
<name>A0ABV2N5R3_9HYPH</name>
<dbReference type="CDD" id="cd07246">
    <property type="entry name" value="VOC_like"/>
    <property type="match status" value="1"/>
</dbReference>
<protein>
    <submittedName>
        <fullName evidence="2">Glyoxalase superfamily protein PhnB</fullName>
    </submittedName>
</protein>
<dbReference type="PANTHER" id="PTHR34109:SF1">
    <property type="entry name" value="VOC DOMAIN-CONTAINING PROTEIN"/>
    <property type="match status" value="1"/>
</dbReference>
<dbReference type="PROSITE" id="PS51819">
    <property type="entry name" value="VOC"/>
    <property type="match status" value="1"/>
</dbReference>
<dbReference type="Pfam" id="PF00903">
    <property type="entry name" value="Glyoxalase"/>
    <property type="match status" value="1"/>
</dbReference>
<dbReference type="InterPro" id="IPR037523">
    <property type="entry name" value="VOC_core"/>
</dbReference>
<dbReference type="Gene3D" id="3.10.180.10">
    <property type="entry name" value="2,3-Dihydroxybiphenyl 1,2-Dioxygenase, domain 1"/>
    <property type="match status" value="1"/>
</dbReference>
<dbReference type="Proteomes" id="UP001549076">
    <property type="component" value="Unassembled WGS sequence"/>
</dbReference>
<dbReference type="InterPro" id="IPR004360">
    <property type="entry name" value="Glyas_Fos-R_dOase_dom"/>
</dbReference>
<dbReference type="PANTHER" id="PTHR34109">
    <property type="entry name" value="BNAUNNG04460D PROTEIN-RELATED"/>
    <property type="match status" value="1"/>
</dbReference>
<evidence type="ECO:0000313" key="2">
    <source>
        <dbReference type="EMBL" id="MET3794154.1"/>
    </source>
</evidence>
<dbReference type="EMBL" id="JBEPML010000021">
    <property type="protein sequence ID" value="MET3794154.1"/>
    <property type="molecule type" value="Genomic_DNA"/>
</dbReference>